<feature type="compositionally biased region" description="Low complexity" evidence="1">
    <location>
        <begin position="55"/>
        <end position="73"/>
    </location>
</feature>
<evidence type="ECO:0008006" key="4">
    <source>
        <dbReference type="Google" id="ProtNLM"/>
    </source>
</evidence>
<name>A0ABQ7LVU8_BRACM</name>
<organism evidence="2 3">
    <name type="scientific">Brassica rapa subsp. trilocularis</name>
    <dbReference type="NCBI Taxonomy" id="1813537"/>
    <lineage>
        <taxon>Eukaryota</taxon>
        <taxon>Viridiplantae</taxon>
        <taxon>Streptophyta</taxon>
        <taxon>Embryophyta</taxon>
        <taxon>Tracheophyta</taxon>
        <taxon>Spermatophyta</taxon>
        <taxon>Magnoliopsida</taxon>
        <taxon>eudicotyledons</taxon>
        <taxon>Gunneridae</taxon>
        <taxon>Pentapetalae</taxon>
        <taxon>rosids</taxon>
        <taxon>malvids</taxon>
        <taxon>Brassicales</taxon>
        <taxon>Brassicaceae</taxon>
        <taxon>Brassiceae</taxon>
        <taxon>Brassica</taxon>
    </lineage>
</organism>
<feature type="compositionally biased region" description="Low complexity" evidence="1">
    <location>
        <begin position="336"/>
        <end position="349"/>
    </location>
</feature>
<feature type="compositionally biased region" description="Low complexity" evidence="1">
    <location>
        <begin position="319"/>
        <end position="329"/>
    </location>
</feature>
<gene>
    <name evidence="2" type="primary">A08g508530.1_BraROA</name>
    <name evidence="2" type="ORF">IGI04_031281</name>
</gene>
<evidence type="ECO:0000313" key="3">
    <source>
        <dbReference type="Proteomes" id="UP000823674"/>
    </source>
</evidence>
<feature type="compositionally biased region" description="Basic and acidic residues" evidence="1">
    <location>
        <begin position="225"/>
        <end position="253"/>
    </location>
</feature>
<evidence type="ECO:0000313" key="2">
    <source>
        <dbReference type="EMBL" id="KAG5389740.1"/>
    </source>
</evidence>
<feature type="region of interest" description="Disordered" evidence="1">
    <location>
        <begin position="137"/>
        <end position="164"/>
    </location>
</feature>
<evidence type="ECO:0000256" key="1">
    <source>
        <dbReference type="SAM" id="MobiDB-lite"/>
    </source>
</evidence>
<dbReference type="PANTHER" id="PTHR31286">
    <property type="entry name" value="GLYCINE-RICH CELL WALL STRUCTURAL PROTEIN 1.8-LIKE"/>
    <property type="match status" value="1"/>
</dbReference>
<accession>A0ABQ7LVU8</accession>
<dbReference type="EMBL" id="JADBGQ010000007">
    <property type="protein sequence ID" value="KAG5389740.1"/>
    <property type="molecule type" value="Genomic_DNA"/>
</dbReference>
<proteinExistence type="predicted"/>
<protein>
    <recommendedName>
        <fullName evidence="4">CCHC-type domain-containing protein</fullName>
    </recommendedName>
</protein>
<sequence length="349" mass="37328">MSNPWSRNHRASALLPPPLTSGDDRNSIPPLPPDPPDLVQYPPLSPSISVTPQTSRRSSLLLPAASPLEPASSVSDSETPDTEMILVDSTAVVLGPTENSTTLVVSRSEGTVATRSENTIAVKTSTENYTILKPKFSSPLHTNRASSSPPAPLKPTFSTTPQTTTVDLMKPLPSIVEFTRQSGEVVEVLVTYPWLPPTCTHCKELGHIVKNCLHIPLTKSPPLASKEKTKTQTKEVDKSATPTKTDKPKDARQSRTPTKQASFYRAKRASSADGSKVVGETSGTAETHVSFGPLKTIPSPPATTSTSQQPSLTPPVPPIGQSLPSQQPSLTPPHHPSLLFSPCLPQYLK</sequence>
<feature type="compositionally biased region" description="Polar residues" evidence="1">
    <location>
        <begin position="139"/>
        <end position="148"/>
    </location>
</feature>
<feature type="region of interest" description="Disordered" evidence="1">
    <location>
        <begin position="218"/>
        <end position="349"/>
    </location>
</feature>
<feature type="compositionally biased region" description="Low complexity" evidence="1">
    <location>
        <begin position="302"/>
        <end position="311"/>
    </location>
</feature>
<dbReference type="PANTHER" id="PTHR31286:SF90">
    <property type="entry name" value="DUF4283 DOMAIN-CONTAINING PROTEIN"/>
    <property type="match status" value="1"/>
</dbReference>
<reference evidence="2 3" key="1">
    <citation type="submission" date="2021-03" db="EMBL/GenBank/DDBJ databases">
        <authorList>
            <person name="King G.J."/>
            <person name="Bancroft I."/>
            <person name="Baten A."/>
            <person name="Bloomfield J."/>
            <person name="Borpatragohain P."/>
            <person name="He Z."/>
            <person name="Irish N."/>
            <person name="Irwin J."/>
            <person name="Liu K."/>
            <person name="Mauleon R.P."/>
            <person name="Moore J."/>
            <person name="Morris R."/>
            <person name="Ostergaard L."/>
            <person name="Wang B."/>
            <person name="Wells R."/>
        </authorList>
    </citation>
    <scope>NUCLEOTIDE SEQUENCE [LARGE SCALE GENOMIC DNA]</scope>
    <source>
        <strain evidence="2">R-o-18</strain>
        <tissue evidence="2">Leaf</tissue>
    </source>
</reference>
<dbReference type="InterPro" id="IPR040256">
    <property type="entry name" value="At4g02000-like"/>
</dbReference>
<feature type="region of interest" description="Disordered" evidence="1">
    <location>
        <begin position="1"/>
        <end position="80"/>
    </location>
</feature>
<dbReference type="Proteomes" id="UP000823674">
    <property type="component" value="Chromosome A08"/>
</dbReference>
<keyword evidence="3" id="KW-1185">Reference proteome</keyword>
<comment type="caution">
    <text evidence="2">The sequence shown here is derived from an EMBL/GenBank/DDBJ whole genome shotgun (WGS) entry which is preliminary data.</text>
</comment>